<dbReference type="Proteomes" id="UP000017048">
    <property type="component" value="Unassembled WGS sequence"/>
</dbReference>
<evidence type="ECO:0000313" key="2">
    <source>
        <dbReference type="Proteomes" id="UP000017048"/>
    </source>
</evidence>
<organism evidence="1 2">
    <name type="scientific">Nocardia asteroides NBRC 15531</name>
    <dbReference type="NCBI Taxonomy" id="1110697"/>
    <lineage>
        <taxon>Bacteria</taxon>
        <taxon>Bacillati</taxon>
        <taxon>Actinomycetota</taxon>
        <taxon>Actinomycetes</taxon>
        <taxon>Mycobacteriales</taxon>
        <taxon>Nocardiaceae</taxon>
        <taxon>Nocardia</taxon>
    </lineage>
</organism>
<protein>
    <submittedName>
        <fullName evidence="1">Uncharacterized protein</fullName>
    </submittedName>
</protein>
<comment type="caution">
    <text evidence="1">The sequence shown here is derived from an EMBL/GenBank/DDBJ whole genome shotgun (WGS) entry which is preliminary data.</text>
</comment>
<proteinExistence type="predicted"/>
<dbReference type="AlphaFoldDB" id="U5E7H1"/>
<keyword evidence="2" id="KW-1185">Reference proteome</keyword>
<accession>U5E7H1</accession>
<gene>
    <name evidence="1" type="ORF">NCAST_08_01830</name>
</gene>
<sequence length="77" mass="8586">MSHIGREAGFDGLRVHATRGYRSKPECAATSIEIFGYRADPSRPRLRIRDRSATPQHPFGSRTVIAGPLPLTRIARE</sequence>
<reference evidence="1 2" key="1">
    <citation type="journal article" date="2014" name="BMC Genomics">
        <title>Genome based analysis of type-I polyketide synthase and nonribosomal peptide synthetase gene clusters in seven strains of five representative Nocardia species.</title>
        <authorList>
            <person name="Komaki H."/>
            <person name="Ichikawa N."/>
            <person name="Hosoyama A."/>
            <person name="Takahashi-Nakaguchi A."/>
            <person name="Matsuzawa T."/>
            <person name="Suzuki K."/>
            <person name="Fujita N."/>
            <person name="Gonoi T."/>
        </authorList>
    </citation>
    <scope>NUCLEOTIDE SEQUENCE [LARGE SCALE GENOMIC DNA]</scope>
    <source>
        <strain evidence="1 2">NBRC 15531</strain>
    </source>
</reference>
<dbReference type="EMBL" id="BAFO02000008">
    <property type="protein sequence ID" value="GAD82311.1"/>
    <property type="molecule type" value="Genomic_DNA"/>
</dbReference>
<evidence type="ECO:0000313" key="1">
    <source>
        <dbReference type="EMBL" id="GAD82311.1"/>
    </source>
</evidence>
<name>U5E7H1_NOCAS</name>